<dbReference type="PANTHER" id="PTHR43205">
    <property type="entry name" value="PROSTAGLANDIN REDUCTASE"/>
    <property type="match status" value="1"/>
</dbReference>
<reference evidence="3 4" key="1">
    <citation type="submission" date="2019-11" db="EMBL/GenBank/DDBJ databases">
        <title>Metabolism of dissolved organic matter in forest soils.</title>
        <authorList>
            <person name="Cyle K.T."/>
            <person name="Wilhelm R.C."/>
            <person name="Martinez C.E."/>
        </authorList>
    </citation>
    <scope>NUCLEOTIDE SEQUENCE [LARGE SCALE GENOMIC DNA]</scope>
    <source>
        <strain evidence="3 4">5N</strain>
    </source>
</reference>
<dbReference type="EMBL" id="WOEZ01000115">
    <property type="protein sequence ID" value="NPT57083.1"/>
    <property type="molecule type" value="Genomic_DNA"/>
</dbReference>
<dbReference type="AlphaFoldDB" id="A0A972NRG8"/>
<protein>
    <submittedName>
        <fullName evidence="3">Zinc-binding dehydrogenase</fullName>
    </submittedName>
</protein>
<dbReference type="PANTHER" id="PTHR43205:SF7">
    <property type="entry name" value="PROSTAGLANDIN REDUCTASE 1"/>
    <property type="match status" value="1"/>
</dbReference>
<dbReference type="Gene3D" id="3.90.180.10">
    <property type="entry name" value="Medium-chain alcohol dehydrogenases, catalytic domain"/>
    <property type="match status" value="1"/>
</dbReference>
<accession>A0A972NRG8</accession>
<dbReference type="Proteomes" id="UP000655523">
    <property type="component" value="Unassembled WGS sequence"/>
</dbReference>
<comment type="caution">
    <text evidence="3">The sequence shown here is derived from an EMBL/GenBank/DDBJ whole genome shotgun (WGS) entry which is preliminary data.</text>
</comment>
<dbReference type="InterPro" id="IPR013149">
    <property type="entry name" value="ADH-like_C"/>
</dbReference>
<dbReference type="SUPFAM" id="SSF50129">
    <property type="entry name" value="GroES-like"/>
    <property type="match status" value="1"/>
</dbReference>
<dbReference type="Pfam" id="PF00107">
    <property type="entry name" value="ADH_zinc_N"/>
    <property type="match status" value="1"/>
</dbReference>
<evidence type="ECO:0000313" key="3">
    <source>
        <dbReference type="EMBL" id="NPT57083.1"/>
    </source>
</evidence>
<gene>
    <name evidence="3" type="ORF">GNZ13_21500</name>
</gene>
<dbReference type="InterPro" id="IPR041694">
    <property type="entry name" value="ADH_N_2"/>
</dbReference>
<feature type="domain" description="Enoyl reductase (ER)" evidence="2">
    <location>
        <begin position="17"/>
        <end position="333"/>
    </location>
</feature>
<dbReference type="Pfam" id="PF16884">
    <property type="entry name" value="ADH_N_2"/>
    <property type="match status" value="1"/>
</dbReference>
<keyword evidence="1" id="KW-0560">Oxidoreductase</keyword>
<dbReference type="CDD" id="cd05288">
    <property type="entry name" value="PGDH"/>
    <property type="match status" value="1"/>
</dbReference>
<dbReference type="InterPro" id="IPR020843">
    <property type="entry name" value="ER"/>
</dbReference>
<dbReference type="FunFam" id="3.40.50.720:FF:000121">
    <property type="entry name" value="Prostaglandin reductase 2"/>
    <property type="match status" value="1"/>
</dbReference>
<dbReference type="InterPro" id="IPR011032">
    <property type="entry name" value="GroES-like_sf"/>
</dbReference>
<dbReference type="RefSeq" id="WP_172167920.1">
    <property type="nucleotide sequence ID" value="NZ_WOEZ01000115.1"/>
</dbReference>
<organism evidence="3 4">
    <name type="scientific">Paraburkholderia elongata</name>
    <dbReference type="NCBI Taxonomy" id="2675747"/>
    <lineage>
        <taxon>Bacteria</taxon>
        <taxon>Pseudomonadati</taxon>
        <taxon>Pseudomonadota</taxon>
        <taxon>Betaproteobacteria</taxon>
        <taxon>Burkholderiales</taxon>
        <taxon>Burkholderiaceae</taxon>
        <taxon>Paraburkholderia</taxon>
    </lineage>
</organism>
<dbReference type="Gene3D" id="3.40.50.720">
    <property type="entry name" value="NAD(P)-binding Rossmann-like Domain"/>
    <property type="match status" value="1"/>
</dbReference>
<sequence>MTATVNRQVLLKSRPEGIPESRHFQIVESALPTLVGNRVLVRNLYLSVEPAMRGWVSAVKNYSDPVPVGGVMRSFAVARVEASRHPDYRVGDLVTGLFGWQDYAVVEAEAIRRKVTETDLPPSTALGVLGINGVTAHYGLLEIGQPRPGETVVVSTAAGAVGSCVGQIAKLKGCRAVGIAGGPQKTQLCTQSFGFDAAVDYKTPDFAQQLAAACGGGVDVYFDNTAGPVSDAVHEHLNIGARVVICGTASVASWDPPPQGPRIERHLLVKRARIEGFVIFDHPEHEDVALHDLAGWLRSGQLRYLEDVLDGIDQAPGAIAGLYRGDNLGKRLIRLTRE</sequence>
<proteinExistence type="predicted"/>
<dbReference type="SMART" id="SM00829">
    <property type="entry name" value="PKS_ER"/>
    <property type="match status" value="1"/>
</dbReference>
<keyword evidence="4" id="KW-1185">Reference proteome</keyword>
<dbReference type="SUPFAM" id="SSF51735">
    <property type="entry name" value="NAD(P)-binding Rossmann-fold domains"/>
    <property type="match status" value="1"/>
</dbReference>
<evidence type="ECO:0000256" key="1">
    <source>
        <dbReference type="ARBA" id="ARBA00023002"/>
    </source>
</evidence>
<name>A0A972NRG8_9BURK</name>
<evidence type="ECO:0000313" key="4">
    <source>
        <dbReference type="Proteomes" id="UP000655523"/>
    </source>
</evidence>
<dbReference type="GO" id="GO:0016628">
    <property type="term" value="F:oxidoreductase activity, acting on the CH-CH group of donors, NAD or NADP as acceptor"/>
    <property type="evidence" value="ECO:0007669"/>
    <property type="project" value="InterPro"/>
</dbReference>
<evidence type="ECO:0000259" key="2">
    <source>
        <dbReference type="SMART" id="SM00829"/>
    </source>
</evidence>
<dbReference type="InterPro" id="IPR045010">
    <property type="entry name" value="MDR_fam"/>
</dbReference>
<dbReference type="InterPro" id="IPR036291">
    <property type="entry name" value="NAD(P)-bd_dom_sf"/>
</dbReference>